<dbReference type="PANTHER" id="PTHR28055">
    <property type="entry name" value="ALTERED INHERITANCE OF MITOCHONDRIA PROTEIN 41, MITOCHONDRIAL"/>
    <property type="match status" value="1"/>
</dbReference>
<accession>A0A2M7Z5Z7</accession>
<dbReference type="Gene3D" id="1.10.10.410">
    <property type="match status" value="1"/>
</dbReference>
<evidence type="ECO:0000313" key="2">
    <source>
        <dbReference type="Proteomes" id="UP000230843"/>
    </source>
</evidence>
<keyword evidence="1" id="KW-0808">Transferase</keyword>
<protein>
    <submittedName>
        <fullName evidence="1">Glutamyl-tRNA amidotransferase</fullName>
    </submittedName>
</protein>
<gene>
    <name evidence="1" type="ORF">CO137_03535</name>
</gene>
<evidence type="ECO:0000313" key="1">
    <source>
        <dbReference type="EMBL" id="PJA89574.1"/>
    </source>
</evidence>
<organism evidence="1 2">
    <name type="scientific">Candidatus Magasanikbacteria bacterium CG_4_9_14_3_um_filter_32_9</name>
    <dbReference type="NCBI Taxonomy" id="1974644"/>
    <lineage>
        <taxon>Bacteria</taxon>
        <taxon>Candidatus Magasanikiibacteriota</taxon>
    </lineage>
</organism>
<proteinExistence type="predicted"/>
<dbReference type="GO" id="GO:0016884">
    <property type="term" value="F:carbon-nitrogen ligase activity, with glutamine as amido-N-donor"/>
    <property type="evidence" value="ECO:0007669"/>
    <property type="project" value="InterPro"/>
</dbReference>
<dbReference type="SUPFAM" id="SSF89095">
    <property type="entry name" value="GatB/YqeY motif"/>
    <property type="match status" value="1"/>
</dbReference>
<name>A0A2M7Z5Z7_9BACT</name>
<dbReference type="PANTHER" id="PTHR28055:SF1">
    <property type="entry name" value="ALTERED INHERITANCE OF MITOCHONDRIA PROTEIN 41, MITOCHONDRIAL"/>
    <property type="match status" value="1"/>
</dbReference>
<reference evidence="2" key="1">
    <citation type="submission" date="2017-09" db="EMBL/GenBank/DDBJ databases">
        <title>Depth-based differentiation of microbial function through sediment-hosted aquifers and enrichment of novel symbionts in the deep terrestrial subsurface.</title>
        <authorList>
            <person name="Probst A.J."/>
            <person name="Ladd B."/>
            <person name="Jarett J.K."/>
            <person name="Geller-Mcgrath D.E."/>
            <person name="Sieber C.M.K."/>
            <person name="Emerson J.B."/>
            <person name="Anantharaman K."/>
            <person name="Thomas B.C."/>
            <person name="Malmstrom R."/>
            <person name="Stieglmeier M."/>
            <person name="Klingl A."/>
            <person name="Woyke T."/>
            <person name="Ryan C.M."/>
            <person name="Banfield J.F."/>
        </authorList>
    </citation>
    <scope>NUCLEOTIDE SEQUENCE [LARGE SCALE GENOMIC DNA]</scope>
</reference>
<sequence>MMSLREKIIESQKTAMLERNRVLLDTLRNLWSAIKNEEIEKKRILSDEEIQSVAMRLVKQSQDVLQDFKRAGRDDLSDSTEKEIEMLSVYLPEQMSEAEVEKIVNQVVEENKDGELNFGTIMGMVMQRVKGKADGAIVRQSVDKRLNSQ</sequence>
<dbReference type="InterPro" id="IPR023168">
    <property type="entry name" value="GatB_Yqey_C_2"/>
</dbReference>
<dbReference type="Gene3D" id="1.10.1510.10">
    <property type="entry name" value="Uncharacterised protein YqeY/AIM41 PF09424, N-terminal domain"/>
    <property type="match status" value="1"/>
</dbReference>
<dbReference type="InterPro" id="IPR003789">
    <property type="entry name" value="Asn/Gln_tRNA_amidoTrase-B-like"/>
</dbReference>
<dbReference type="Pfam" id="PF09424">
    <property type="entry name" value="YqeY"/>
    <property type="match status" value="1"/>
</dbReference>
<dbReference type="InterPro" id="IPR019004">
    <property type="entry name" value="YqeY/Aim41"/>
</dbReference>
<dbReference type="AlphaFoldDB" id="A0A2M7Z5Z7"/>
<dbReference type="Proteomes" id="UP000230843">
    <property type="component" value="Unassembled WGS sequence"/>
</dbReference>
<dbReference type="EMBL" id="PFVJ01000076">
    <property type="protein sequence ID" value="PJA89574.1"/>
    <property type="molecule type" value="Genomic_DNA"/>
</dbReference>
<comment type="caution">
    <text evidence="1">The sequence shown here is derived from an EMBL/GenBank/DDBJ whole genome shotgun (WGS) entry which is preliminary data.</text>
</comment>
<dbReference type="InterPro" id="IPR042184">
    <property type="entry name" value="YqeY/Aim41_N"/>
</dbReference>
<dbReference type="GO" id="GO:0016740">
    <property type="term" value="F:transferase activity"/>
    <property type="evidence" value="ECO:0007669"/>
    <property type="project" value="UniProtKB-KW"/>
</dbReference>